<comment type="caution">
    <text evidence="2">The sequence shown here is derived from an EMBL/GenBank/DDBJ whole genome shotgun (WGS) entry which is preliminary data.</text>
</comment>
<dbReference type="Pfam" id="PF02371">
    <property type="entry name" value="Transposase_20"/>
    <property type="match status" value="1"/>
</dbReference>
<accession>A0AA91PAP1</accession>
<dbReference type="Proteomes" id="UP000193577">
    <property type="component" value="Unassembled WGS sequence"/>
</dbReference>
<dbReference type="EMBL" id="NCXO01000123">
    <property type="protein sequence ID" value="OSC21940.1"/>
    <property type="molecule type" value="Genomic_DNA"/>
</dbReference>
<evidence type="ECO:0000259" key="1">
    <source>
        <dbReference type="Pfam" id="PF02371"/>
    </source>
</evidence>
<dbReference type="AlphaFoldDB" id="A0AA91PAP1"/>
<dbReference type="GO" id="GO:0006313">
    <property type="term" value="P:DNA transposition"/>
    <property type="evidence" value="ECO:0007669"/>
    <property type="project" value="InterPro"/>
</dbReference>
<proteinExistence type="predicted"/>
<gene>
    <name evidence="2" type="ORF">B8W67_20160</name>
</gene>
<evidence type="ECO:0000313" key="2">
    <source>
        <dbReference type="EMBL" id="OSC21940.1"/>
    </source>
</evidence>
<dbReference type="GO" id="GO:0003677">
    <property type="term" value="F:DNA binding"/>
    <property type="evidence" value="ECO:0007669"/>
    <property type="project" value="InterPro"/>
</dbReference>
<organism evidence="2 3">
    <name type="scientific">Mycolicibacillus koreensis</name>
    <dbReference type="NCBI Taxonomy" id="1069220"/>
    <lineage>
        <taxon>Bacteria</taxon>
        <taxon>Bacillati</taxon>
        <taxon>Actinomycetota</taxon>
        <taxon>Actinomycetes</taxon>
        <taxon>Mycobacteriales</taxon>
        <taxon>Mycobacteriaceae</taxon>
        <taxon>Mycolicibacillus</taxon>
    </lineage>
</organism>
<protein>
    <recommendedName>
        <fullName evidence="1">Transposase IS116/IS110/IS902 C-terminal domain-containing protein</fullName>
    </recommendedName>
</protein>
<evidence type="ECO:0000313" key="3">
    <source>
        <dbReference type="Proteomes" id="UP000193577"/>
    </source>
</evidence>
<reference evidence="2 3" key="1">
    <citation type="submission" date="2017-04" db="EMBL/GenBank/DDBJ databases">
        <title>The new phylogeny of genus Mycobacterium.</title>
        <authorList>
            <person name="Tortoli E."/>
            <person name="Trovato A."/>
            <person name="Cirillo D.M."/>
        </authorList>
    </citation>
    <scope>NUCLEOTIDE SEQUENCE [LARGE SCALE GENOMIC DNA]</scope>
    <source>
        <strain evidence="2 3">KCTC 19819</strain>
    </source>
</reference>
<feature type="domain" description="Transposase IS116/IS110/IS902 C-terminal" evidence="1">
    <location>
        <begin position="18"/>
        <end position="69"/>
    </location>
</feature>
<dbReference type="InterPro" id="IPR003346">
    <property type="entry name" value="Transposase_20"/>
</dbReference>
<dbReference type="GO" id="GO:0004803">
    <property type="term" value="F:transposase activity"/>
    <property type="evidence" value="ECO:0007669"/>
    <property type="project" value="InterPro"/>
</dbReference>
<sequence length="80" mass="8485">MLVSKVRSLHTTQCGSFLGDGSRFSSAKKAASYVGITPSTWSSGTMSQPRRAISKEGPAPLRLALFQAAGIPNWQRSTTG</sequence>
<keyword evidence="3" id="KW-1185">Reference proteome</keyword>
<name>A0AA91PAP1_9MYCO</name>